<evidence type="ECO:0000313" key="2">
    <source>
        <dbReference type="EMBL" id="ORB34296.1"/>
    </source>
</evidence>
<protein>
    <recommendedName>
        <fullName evidence="1">DNA primase/polymerase bifunctional N-terminal domain-containing protein</fullName>
    </recommendedName>
</protein>
<dbReference type="RefSeq" id="WP_083175065.1">
    <property type="nucleotide sequence ID" value="NZ_AP022619.1"/>
</dbReference>
<name>A0A1X0I4S9_9MYCO</name>
<dbReference type="OrthoDB" id="3171622at2"/>
<organism evidence="2 3">
    <name type="scientific">Mycobacterium paraseoulense</name>
    <dbReference type="NCBI Taxonomy" id="590652"/>
    <lineage>
        <taxon>Bacteria</taxon>
        <taxon>Bacillati</taxon>
        <taxon>Actinomycetota</taxon>
        <taxon>Actinomycetes</taxon>
        <taxon>Mycobacteriales</taxon>
        <taxon>Mycobacteriaceae</taxon>
        <taxon>Mycobacterium</taxon>
    </lineage>
</organism>
<dbReference type="STRING" id="590652.BST39_24410"/>
<dbReference type="InterPro" id="IPR015330">
    <property type="entry name" value="DNA_primase/pol_bifunc_N"/>
</dbReference>
<evidence type="ECO:0000259" key="1">
    <source>
        <dbReference type="SMART" id="SM00943"/>
    </source>
</evidence>
<dbReference type="SMART" id="SM00943">
    <property type="entry name" value="Prim-Pol"/>
    <property type="match status" value="1"/>
</dbReference>
<dbReference type="SUPFAM" id="SSF56747">
    <property type="entry name" value="Prim-pol domain"/>
    <property type="match status" value="1"/>
</dbReference>
<dbReference type="AlphaFoldDB" id="A0A1X0I4S9"/>
<reference evidence="2 3" key="1">
    <citation type="submission" date="2017-02" db="EMBL/GenBank/DDBJ databases">
        <title>The new phylogeny of genus Mycobacterium.</title>
        <authorList>
            <person name="Tortoli E."/>
            <person name="Trovato A."/>
            <person name="Cirillo D.M."/>
        </authorList>
    </citation>
    <scope>NUCLEOTIDE SEQUENCE [LARGE SCALE GENOMIC DNA]</scope>
    <source>
        <strain evidence="2 3">DSM 45000</strain>
    </source>
</reference>
<feature type="domain" description="DNA primase/polymerase bifunctional N-terminal" evidence="1">
    <location>
        <begin position="16"/>
        <end position="175"/>
    </location>
</feature>
<sequence>MLCIPDVNGLTPAQAAPAYAAAGWYIAPTKPTDYRNPGSYLGKGWPRWTTRDLAKIGRFWAKHPNAGIALHMGRSGAIAADLDVDILTDDLKPLDEGAIQLSRLGGSVRGHRVFATSEKFVSGKLRNQNGQVVGDVRSGNTVIIAAPTSHTKDGQYRWLTTGPVPNLTNEARAFLTLSQEAGAVGMSLTAVLETWSDNQRPHKLEAMVMLHKKLLRNQSPHDAMREALKVGFCEARIGYVPAAKVVATLRQRWDRSPAEFSRLCVWAADIAQATDLDLLKLRSDRAKGSDSRRYSTKLALP</sequence>
<dbReference type="Pfam" id="PF09250">
    <property type="entry name" value="Prim-Pol"/>
    <property type="match status" value="1"/>
</dbReference>
<dbReference type="EMBL" id="MVIE01000046">
    <property type="protein sequence ID" value="ORB34296.1"/>
    <property type="molecule type" value="Genomic_DNA"/>
</dbReference>
<accession>A0A1X0I4S9</accession>
<proteinExistence type="predicted"/>
<dbReference type="Proteomes" id="UP000192513">
    <property type="component" value="Unassembled WGS sequence"/>
</dbReference>
<evidence type="ECO:0000313" key="3">
    <source>
        <dbReference type="Proteomes" id="UP000192513"/>
    </source>
</evidence>
<keyword evidence="3" id="KW-1185">Reference proteome</keyword>
<comment type="caution">
    <text evidence="2">The sequence shown here is derived from an EMBL/GenBank/DDBJ whole genome shotgun (WGS) entry which is preliminary data.</text>
</comment>
<gene>
    <name evidence="2" type="ORF">BST39_24410</name>
</gene>